<evidence type="ECO:0000313" key="14">
    <source>
        <dbReference type="Proteomes" id="UP000183667"/>
    </source>
</evidence>
<evidence type="ECO:0000256" key="6">
    <source>
        <dbReference type="ARBA" id="ARBA00022741"/>
    </source>
</evidence>
<dbReference type="InterPro" id="IPR003439">
    <property type="entry name" value="ABC_transporter-like_ATP-bd"/>
</dbReference>
<evidence type="ECO:0000313" key="13">
    <source>
        <dbReference type="EMBL" id="OJA47572.1"/>
    </source>
</evidence>
<keyword evidence="4" id="KW-0997">Cell inner membrane</keyword>
<keyword evidence="2" id="KW-0813">Transport</keyword>
<dbReference type="InterPro" id="IPR011527">
    <property type="entry name" value="ABC1_TM_dom"/>
</dbReference>
<dbReference type="EMBL" id="MEAU01000015">
    <property type="protein sequence ID" value="OJA47572.1"/>
    <property type="molecule type" value="Genomic_DNA"/>
</dbReference>
<dbReference type="PROSITE" id="PS50929">
    <property type="entry name" value="ABC_TM1F"/>
    <property type="match status" value="1"/>
</dbReference>
<evidence type="ECO:0000256" key="3">
    <source>
        <dbReference type="ARBA" id="ARBA00022475"/>
    </source>
</evidence>
<evidence type="ECO:0000259" key="11">
    <source>
        <dbReference type="PROSITE" id="PS50893"/>
    </source>
</evidence>
<accession>A0ABD6Q4S0</accession>
<keyword evidence="8 10" id="KW-1133">Transmembrane helix</keyword>
<dbReference type="SUPFAM" id="SSF52540">
    <property type="entry name" value="P-loop containing nucleoside triphosphate hydrolases"/>
    <property type="match status" value="1"/>
</dbReference>
<proteinExistence type="predicted"/>
<feature type="domain" description="ABC transmembrane type-1" evidence="12">
    <location>
        <begin position="41"/>
        <end position="339"/>
    </location>
</feature>
<dbReference type="InterPro" id="IPR050835">
    <property type="entry name" value="ABC_transporter_sub-D"/>
</dbReference>
<dbReference type="AlphaFoldDB" id="A0ABD6Q4S0"/>
<comment type="caution">
    <text evidence="13">The sequence shown here is derived from an EMBL/GenBank/DDBJ whole genome shotgun (WGS) entry which is preliminary data.</text>
</comment>
<evidence type="ECO:0000256" key="5">
    <source>
        <dbReference type="ARBA" id="ARBA00022692"/>
    </source>
</evidence>
<dbReference type="InterPro" id="IPR027417">
    <property type="entry name" value="P-loop_NTPase"/>
</dbReference>
<dbReference type="Gene3D" id="3.40.50.300">
    <property type="entry name" value="P-loop containing nucleotide triphosphate hydrolases"/>
    <property type="match status" value="1"/>
</dbReference>
<evidence type="ECO:0000256" key="1">
    <source>
        <dbReference type="ARBA" id="ARBA00004651"/>
    </source>
</evidence>
<evidence type="ECO:0000256" key="4">
    <source>
        <dbReference type="ARBA" id="ARBA00022519"/>
    </source>
</evidence>
<evidence type="ECO:0000256" key="2">
    <source>
        <dbReference type="ARBA" id="ARBA00022448"/>
    </source>
</evidence>
<dbReference type="PANTHER" id="PTHR11384">
    <property type="entry name" value="ATP-BINDING CASSETTE, SUB-FAMILY D MEMBER"/>
    <property type="match status" value="1"/>
</dbReference>
<organism evidence="13 14">
    <name type="scientific">Burkholderia ubonensis</name>
    <dbReference type="NCBI Taxonomy" id="101571"/>
    <lineage>
        <taxon>Bacteria</taxon>
        <taxon>Pseudomonadati</taxon>
        <taxon>Pseudomonadota</taxon>
        <taxon>Betaproteobacteria</taxon>
        <taxon>Burkholderiales</taxon>
        <taxon>Burkholderiaceae</taxon>
        <taxon>Burkholderia</taxon>
        <taxon>Burkholderia cepacia complex</taxon>
    </lineage>
</organism>
<evidence type="ECO:0000256" key="9">
    <source>
        <dbReference type="ARBA" id="ARBA00023136"/>
    </source>
</evidence>
<dbReference type="InterPro" id="IPR036640">
    <property type="entry name" value="ABC1_TM_sf"/>
</dbReference>
<evidence type="ECO:0000256" key="7">
    <source>
        <dbReference type="ARBA" id="ARBA00022840"/>
    </source>
</evidence>
<keyword evidence="7 13" id="KW-0067">ATP-binding</keyword>
<dbReference type="GO" id="GO:0005524">
    <property type="term" value="F:ATP binding"/>
    <property type="evidence" value="ECO:0007669"/>
    <property type="project" value="UniProtKB-KW"/>
</dbReference>
<feature type="domain" description="ABC transporter" evidence="11">
    <location>
        <begin position="382"/>
        <end position="586"/>
    </location>
</feature>
<keyword evidence="5 10" id="KW-0812">Transmembrane</keyword>
<feature type="transmembrane region" description="Helical" evidence="10">
    <location>
        <begin position="280"/>
        <end position="297"/>
    </location>
</feature>
<keyword evidence="6" id="KW-0547">Nucleotide-binding</keyword>
<dbReference type="Proteomes" id="UP000183667">
    <property type="component" value="Unassembled WGS sequence"/>
</dbReference>
<comment type="subcellular location">
    <subcellularLocation>
        <location evidence="1">Cell membrane</location>
        <topology evidence="1">Multi-pass membrane protein</topology>
    </subcellularLocation>
</comment>
<dbReference type="Gene3D" id="1.20.1560.10">
    <property type="entry name" value="ABC transporter type 1, transmembrane domain"/>
    <property type="match status" value="1"/>
</dbReference>
<feature type="transmembrane region" description="Helical" evidence="10">
    <location>
        <begin position="79"/>
        <end position="100"/>
    </location>
</feature>
<dbReference type="PANTHER" id="PTHR11384:SF59">
    <property type="entry name" value="LYSOSOMAL COBALAMIN TRANSPORTER ABCD4"/>
    <property type="match status" value="1"/>
</dbReference>
<dbReference type="GO" id="GO:0005886">
    <property type="term" value="C:plasma membrane"/>
    <property type="evidence" value="ECO:0007669"/>
    <property type="project" value="UniProtKB-SubCell"/>
</dbReference>
<dbReference type="SUPFAM" id="SSF90123">
    <property type="entry name" value="ABC transporter transmembrane region"/>
    <property type="match status" value="1"/>
</dbReference>
<dbReference type="Pfam" id="PF00005">
    <property type="entry name" value="ABC_tran"/>
    <property type="match status" value="1"/>
</dbReference>
<protein>
    <submittedName>
        <fullName evidence="13">ABC transporter ATP-binding protein</fullName>
    </submittedName>
</protein>
<keyword evidence="9 10" id="KW-0472">Membrane</keyword>
<dbReference type="SMART" id="SM00382">
    <property type="entry name" value="AAA"/>
    <property type="match status" value="1"/>
</dbReference>
<feature type="transmembrane region" description="Helical" evidence="10">
    <location>
        <begin position="190"/>
        <end position="211"/>
    </location>
</feature>
<dbReference type="Pfam" id="PF06472">
    <property type="entry name" value="ABC_membrane_2"/>
    <property type="match status" value="1"/>
</dbReference>
<sequence>MTQSTPTAPDAPQDERPVSAWSLIKPYWVSSEWKVAWGLLVTIVVINLCVVWINVKLNQWNAQFYNALQAKNVHDFPGLLMQFSALAFGFIILAVYGRYLRQMLGFRWRQWLTNRFLNEWLGDRAFYRIERDRLADNPDQRITDDLQSFATTTLSLSLDLLSTIVTLVSFITILWSLAGALTFTLGGTPIAIPGYMVWAAALYAVVGSLIIQKVGHPLVSINYQQQRVEADFRFGLIRVRENAEQIAFYDGEDTENGNARNLFMRIRDNWWRVMKYTKRLTFVLSFYGQIAIIFPLVVAAPRYFAGAFSFGVLMQISSAFNTVSDSFSWFINSYSTLVEWRATVNRLREFKRVMRASHLKESVSPATEHGGINLHYVDSERLSTSSLKLALPNGNALADIGSVTIEPGSRWLVIGKSGSGKSTFMRALAGLWPFGDGAIDAPVSARMMFVPQTSYLPIGTLKAALTYPATADTYSDDACRDALRACRLEEYVDRLDETAHWTRVLSPGEQQRLAGARVLLHKPDFLFLDEATSALDADNEARLYHLFNERLPQAAIVSIAHRESLAAYHGGTINVERVSDSDKVAA</sequence>
<evidence type="ECO:0000259" key="12">
    <source>
        <dbReference type="PROSITE" id="PS50929"/>
    </source>
</evidence>
<dbReference type="PROSITE" id="PS50893">
    <property type="entry name" value="ABC_TRANSPORTER_2"/>
    <property type="match status" value="1"/>
</dbReference>
<evidence type="ECO:0000256" key="8">
    <source>
        <dbReference type="ARBA" id="ARBA00022989"/>
    </source>
</evidence>
<gene>
    <name evidence="13" type="ORF">BGV66_12505</name>
</gene>
<keyword evidence="3" id="KW-1003">Cell membrane</keyword>
<dbReference type="CDD" id="cd03223">
    <property type="entry name" value="ABCD_peroxisomal_ALDP"/>
    <property type="match status" value="1"/>
</dbReference>
<dbReference type="InterPro" id="IPR003593">
    <property type="entry name" value="AAA+_ATPase"/>
</dbReference>
<dbReference type="RefSeq" id="WP_059656220.1">
    <property type="nucleotide sequence ID" value="NZ_LOXJ01000050.1"/>
</dbReference>
<feature type="transmembrane region" description="Helical" evidence="10">
    <location>
        <begin position="156"/>
        <end position="178"/>
    </location>
</feature>
<reference evidence="14" key="1">
    <citation type="submission" date="2016-08" db="EMBL/GenBank/DDBJ databases">
        <title>Population biology and virulence potential of Burkholderia ubonensis.</title>
        <authorList>
            <person name="Price E.P."/>
            <person name="Currie B.J."/>
            <person name="Wagner D.M."/>
        </authorList>
    </citation>
    <scope>NUCLEOTIDE SEQUENCE [LARGE SCALE GENOMIC DNA]</scope>
    <source>
        <strain evidence="14">MSMB0103</strain>
    </source>
</reference>
<feature type="transmembrane region" description="Helical" evidence="10">
    <location>
        <begin position="35"/>
        <end position="55"/>
    </location>
</feature>
<evidence type="ECO:0000256" key="10">
    <source>
        <dbReference type="SAM" id="Phobius"/>
    </source>
</evidence>
<name>A0ABD6Q4S0_9BURK</name>